<dbReference type="Proteomes" id="UP000006039">
    <property type="component" value="Unassembled WGS sequence"/>
</dbReference>
<dbReference type="AlphaFoldDB" id="J3P508"/>
<dbReference type="EMBL" id="GL385398">
    <property type="protein sequence ID" value="EJT74756.1"/>
    <property type="molecule type" value="Genomic_DNA"/>
</dbReference>
<dbReference type="RefSeq" id="XP_009224700.1">
    <property type="nucleotide sequence ID" value="XM_009226436.1"/>
</dbReference>
<evidence type="ECO:0000313" key="4">
    <source>
        <dbReference type="Proteomes" id="UP000006039"/>
    </source>
</evidence>
<dbReference type="GeneID" id="20349052"/>
<organism evidence="2">
    <name type="scientific">Gaeumannomyces tritici (strain R3-111a-1)</name>
    <name type="common">Wheat and barley take-all root rot fungus</name>
    <name type="synonym">Gaeumannomyces graminis var. tritici</name>
    <dbReference type="NCBI Taxonomy" id="644352"/>
    <lineage>
        <taxon>Eukaryota</taxon>
        <taxon>Fungi</taxon>
        <taxon>Dikarya</taxon>
        <taxon>Ascomycota</taxon>
        <taxon>Pezizomycotina</taxon>
        <taxon>Sordariomycetes</taxon>
        <taxon>Sordariomycetidae</taxon>
        <taxon>Magnaporthales</taxon>
        <taxon>Magnaporthaceae</taxon>
        <taxon>Gaeumannomyces</taxon>
    </lineage>
</organism>
<feature type="compositionally biased region" description="Low complexity" evidence="1">
    <location>
        <begin position="255"/>
        <end position="268"/>
    </location>
</feature>
<feature type="compositionally biased region" description="Polar residues" evidence="1">
    <location>
        <begin position="1"/>
        <end position="17"/>
    </location>
</feature>
<accession>J3P508</accession>
<reference evidence="2" key="3">
    <citation type="submission" date="2010-09" db="EMBL/GenBank/DDBJ databases">
        <title>Annotation of Gaeumannomyces graminis var. tritici R3-111a-1.</title>
        <authorList>
            <consortium name="The Broad Institute Genome Sequencing Platform"/>
            <person name="Ma L.-J."/>
            <person name="Dead R."/>
            <person name="Young S.K."/>
            <person name="Zeng Q."/>
            <person name="Gargeya S."/>
            <person name="Fitzgerald M."/>
            <person name="Haas B."/>
            <person name="Abouelleil A."/>
            <person name="Alvarado L."/>
            <person name="Arachchi H.M."/>
            <person name="Berlin A."/>
            <person name="Brown A."/>
            <person name="Chapman S.B."/>
            <person name="Chen Z."/>
            <person name="Dunbar C."/>
            <person name="Freedman E."/>
            <person name="Gearin G."/>
            <person name="Gellesch M."/>
            <person name="Goldberg J."/>
            <person name="Griggs A."/>
            <person name="Gujja S."/>
            <person name="Heiman D."/>
            <person name="Howarth C."/>
            <person name="Larson L."/>
            <person name="Lui A."/>
            <person name="MacDonald P.J.P."/>
            <person name="Mehta T."/>
            <person name="Montmayeur A."/>
            <person name="Murphy C."/>
            <person name="Neiman D."/>
            <person name="Pearson M."/>
            <person name="Priest M."/>
            <person name="Roberts A."/>
            <person name="Saif S."/>
            <person name="Shea T."/>
            <person name="Shenoy N."/>
            <person name="Sisk P."/>
            <person name="Stolte C."/>
            <person name="Sykes S."/>
            <person name="Yandava C."/>
            <person name="Wortman J."/>
            <person name="Nusbaum C."/>
            <person name="Birren B."/>
        </authorList>
    </citation>
    <scope>NUCLEOTIDE SEQUENCE</scope>
    <source>
        <strain evidence="2">R3-111a-1</strain>
    </source>
</reference>
<reference evidence="2" key="2">
    <citation type="submission" date="2010-07" db="EMBL/GenBank/DDBJ databases">
        <authorList>
            <consortium name="The Broad Institute Genome Sequencing Platform"/>
            <consortium name="Broad Institute Genome Sequencing Center for Infectious Disease"/>
            <person name="Ma L.-J."/>
            <person name="Dead R."/>
            <person name="Young S."/>
            <person name="Zeng Q."/>
            <person name="Koehrsen M."/>
            <person name="Alvarado L."/>
            <person name="Berlin A."/>
            <person name="Chapman S.B."/>
            <person name="Chen Z."/>
            <person name="Freedman E."/>
            <person name="Gellesch M."/>
            <person name="Goldberg J."/>
            <person name="Griggs A."/>
            <person name="Gujja S."/>
            <person name="Heilman E.R."/>
            <person name="Heiman D."/>
            <person name="Hepburn T."/>
            <person name="Howarth C."/>
            <person name="Jen D."/>
            <person name="Larson L."/>
            <person name="Mehta T."/>
            <person name="Neiman D."/>
            <person name="Pearson M."/>
            <person name="Roberts A."/>
            <person name="Saif S."/>
            <person name="Shea T."/>
            <person name="Shenoy N."/>
            <person name="Sisk P."/>
            <person name="Stolte C."/>
            <person name="Sykes S."/>
            <person name="Walk T."/>
            <person name="White J."/>
            <person name="Yandava C."/>
            <person name="Haas B."/>
            <person name="Nusbaum C."/>
            <person name="Birren B."/>
        </authorList>
    </citation>
    <scope>NUCLEOTIDE SEQUENCE</scope>
    <source>
        <strain evidence="2">R3-111a-1</strain>
    </source>
</reference>
<feature type="compositionally biased region" description="Basic residues" evidence="1">
    <location>
        <begin position="39"/>
        <end position="48"/>
    </location>
</feature>
<dbReference type="OrthoDB" id="4737775at2759"/>
<dbReference type="STRING" id="644352.J3P508"/>
<evidence type="ECO:0000313" key="3">
    <source>
        <dbReference type="EnsemblFungi" id="EJT74756"/>
    </source>
</evidence>
<feature type="region of interest" description="Disordered" evidence="1">
    <location>
        <begin position="147"/>
        <end position="174"/>
    </location>
</feature>
<protein>
    <recommendedName>
        <fullName evidence="5">BZIP domain-containing protein</fullName>
    </recommendedName>
</protein>
<feature type="region of interest" description="Disordered" evidence="1">
    <location>
        <begin position="354"/>
        <end position="380"/>
    </location>
</feature>
<reference evidence="4" key="1">
    <citation type="submission" date="2010-07" db="EMBL/GenBank/DDBJ databases">
        <title>The genome sequence of Gaeumannomyces graminis var. tritici strain R3-111a-1.</title>
        <authorList>
            <consortium name="The Broad Institute Genome Sequencing Platform"/>
            <person name="Ma L.-J."/>
            <person name="Dead R."/>
            <person name="Young S."/>
            <person name="Zeng Q."/>
            <person name="Koehrsen M."/>
            <person name="Alvarado L."/>
            <person name="Berlin A."/>
            <person name="Chapman S.B."/>
            <person name="Chen Z."/>
            <person name="Freedman E."/>
            <person name="Gellesch M."/>
            <person name="Goldberg J."/>
            <person name="Griggs A."/>
            <person name="Gujja S."/>
            <person name="Heilman E.R."/>
            <person name="Heiman D."/>
            <person name="Hepburn T."/>
            <person name="Howarth C."/>
            <person name="Jen D."/>
            <person name="Larson L."/>
            <person name="Mehta T."/>
            <person name="Neiman D."/>
            <person name="Pearson M."/>
            <person name="Roberts A."/>
            <person name="Saif S."/>
            <person name="Shea T."/>
            <person name="Shenoy N."/>
            <person name="Sisk P."/>
            <person name="Stolte C."/>
            <person name="Sykes S."/>
            <person name="Walk T."/>
            <person name="White J."/>
            <person name="Yandava C."/>
            <person name="Haas B."/>
            <person name="Nusbaum C."/>
            <person name="Birren B."/>
        </authorList>
    </citation>
    <scope>NUCLEOTIDE SEQUENCE [LARGE SCALE GENOMIC DNA]</scope>
    <source>
        <strain evidence="4">R3-111a-1</strain>
    </source>
</reference>
<evidence type="ECO:0000313" key="2">
    <source>
        <dbReference type="EMBL" id="EJT74756.1"/>
    </source>
</evidence>
<feature type="region of interest" description="Disordered" evidence="1">
    <location>
        <begin position="91"/>
        <end position="126"/>
    </location>
</feature>
<evidence type="ECO:0000256" key="1">
    <source>
        <dbReference type="SAM" id="MobiDB-lite"/>
    </source>
</evidence>
<dbReference type="EnsemblFungi" id="EJT74756">
    <property type="protein sequence ID" value="EJT74756"/>
    <property type="gene ID" value="GGTG_08594"/>
</dbReference>
<dbReference type="VEuPathDB" id="FungiDB:GGTG_08594"/>
<reference evidence="3" key="5">
    <citation type="submission" date="2018-04" db="UniProtKB">
        <authorList>
            <consortium name="EnsemblFungi"/>
        </authorList>
    </citation>
    <scope>IDENTIFICATION</scope>
    <source>
        <strain evidence="3">R3-111a-1</strain>
    </source>
</reference>
<name>J3P508_GAET3</name>
<dbReference type="HOGENOM" id="CLU_043982_0_0_1"/>
<feature type="compositionally biased region" description="Gly residues" evidence="1">
    <location>
        <begin position="358"/>
        <end position="368"/>
    </location>
</feature>
<proteinExistence type="predicted"/>
<feature type="compositionally biased region" description="Basic and acidic residues" evidence="1">
    <location>
        <begin position="109"/>
        <end position="122"/>
    </location>
</feature>
<gene>
    <name evidence="3" type="primary">20349052</name>
    <name evidence="2" type="ORF">GGTG_08594</name>
</gene>
<feature type="region of interest" description="Disordered" evidence="1">
    <location>
        <begin position="1"/>
        <end position="48"/>
    </location>
</feature>
<keyword evidence="4" id="KW-1185">Reference proteome</keyword>
<reference evidence="3" key="4">
    <citation type="journal article" date="2015" name="G3 (Bethesda)">
        <title>Genome sequences of three phytopathogenic species of the Magnaporthaceae family of fungi.</title>
        <authorList>
            <person name="Okagaki L.H."/>
            <person name="Nunes C.C."/>
            <person name="Sailsbery J."/>
            <person name="Clay B."/>
            <person name="Brown D."/>
            <person name="John T."/>
            <person name="Oh Y."/>
            <person name="Young N."/>
            <person name="Fitzgerald M."/>
            <person name="Haas B.J."/>
            <person name="Zeng Q."/>
            <person name="Young S."/>
            <person name="Adiconis X."/>
            <person name="Fan L."/>
            <person name="Levin J.Z."/>
            <person name="Mitchell T.K."/>
            <person name="Okubara P.A."/>
            <person name="Farman M.L."/>
            <person name="Kohn L.M."/>
            <person name="Birren B."/>
            <person name="Ma L.-J."/>
            <person name="Dean R.A."/>
        </authorList>
    </citation>
    <scope>NUCLEOTIDE SEQUENCE</scope>
    <source>
        <strain evidence="3">R3-111a-1</strain>
    </source>
</reference>
<evidence type="ECO:0008006" key="5">
    <source>
        <dbReference type="Google" id="ProtNLM"/>
    </source>
</evidence>
<sequence length="490" mass="51676">MTGNDDPSTGSQPTQAATGPDTRERKTRRSERGKLAQRAYRKRHASRFRKLQEDNKALCRIISRLDSTLQAQGLLSAEVAAILAEATGLCRDDTSDGATTEQQQQGAGHEPDACRMDSRARPSGEAIRQDAAVEAAADSRHVVVATQGDPAASSAPTPPPPPGSGAGTCLHEAAPSDVPNKTTILASSSHVDDCGGGDDAAPLGNLSCNPAVIQYYLNEGMPTFAGCIFWACLTQTVEVFEGSERGGARQEEEAVAGATAAPAAAAAPETRRRDPQQGTGAAGGSGLLDLMVEPPNYGRCLRRVFARSEHVGDPGFLPRLERCRAHYLRYGRVVARRGSSPLLYWASSPADDPWPVTLGGGGGSGSSDGEGERGKPHAGSPWCRTVDGVVAHLEGQIGGEAMRRLDAFMRRAGAVVKGADDGTSSARDVEWAKRVGGLVLSLAQNCKLVDGALRWDVVWLSLMVGGWVDYNRSWIYEEGGGDEGDYEAVG</sequence>
<feature type="region of interest" description="Disordered" evidence="1">
    <location>
        <begin position="248"/>
        <end position="287"/>
    </location>
</feature>